<evidence type="ECO:0000256" key="1">
    <source>
        <dbReference type="ARBA" id="ARBA00004141"/>
    </source>
</evidence>
<name>A0A9P0DIH7_9CUCU</name>
<evidence type="ECO:0000256" key="8">
    <source>
        <dbReference type="ARBA" id="ARBA00023065"/>
    </source>
</evidence>
<evidence type="ECO:0000256" key="5">
    <source>
        <dbReference type="ARBA" id="ARBA00022692"/>
    </source>
</evidence>
<keyword evidence="7" id="KW-0915">Sodium</keyword>
<comment type="similarity">
    <text evidence="2 12">Belongs to the amiloride-sensitive sodium channel (TC 1.A.6) family.</text>
</comment>
<dbReference type="AlphaFoldDB" id="A0A9P0DIH7"/>
<keyword evidence="5 12" id="KW-0812">Transmembrane</keyword>
<protein>
    <submittedName>
        <fullName evidence="14">Uncharacterized protein</fullName>
    </submittedName>
</protein>
<organism evidence="14 15">
    <name type="scientific">Ceutorhynchus assimilis</name>
    <name type="common">cabbage seed weevil</name>
    <dbReference type="NCBI Taxonomy" id="467358"/>
    <lineage>
        <taxon>Eukaryota</taxon>
        <taxon>Metazoa</taxon>
        <taxon>Ecdysozoa</taxon>
        <taxon>Arthropoda</taxon>
        <taxon>Hexapoda</taxon>
        <taxon>Insecta</taxon>
        <taxon>Pterygota</taxon>
        <taxon>Neoptera</taxon>
        <taxon>Endopterygota</taxon>
        <taxon>Coleoptera</taxon>
        <taxon>Polyphaga</taxon>
        <taxon>Cucujiformia</taxon>
        <taxon>Curculionidae</taxon>
        <taxon>Ceutorhynchinae</taxon>
        <taxon>Ceutorhynchus</taxon>
    </lineage>
</organism>
<evidence type="ECO:0000256" key="12">
    <source>
        <dbReference type="RuleBase" id="RU000679"/>
    </source>
</evidence>
<proteinExistence type="inferred from homology"/>
<dbReference type="PANTHER" id="PTHR11690">
    <property type="entry name" value="AMILORIDE-SENSITIVE SODIUM CHANNEL-RELATED"/>
    <property type="match status" value="1"/>
</dbReference>
<dbReference type="PANTHER" id="PTHR11690:SF288">
    <property type="entry name" value="AMILORIDE-SENSITIVE NA+ CHANNEL-RELATED"/>
    <property type="match status" value="1"/>
</dbReference>
<keyword evidence="3 12" id="KW-0813">Transport</keyword>
<evidence type="ECO:0000256" key="3">
    <source>
        <dbReference type="ARBA" id="ARBA00022448"/>
    </source>
</evidence>
<comment type="subcellular location">
    <subcellularLocation>
        <location evidence="1">Membrane</location>
        <topology evidence="1">Multi-pass membrane protein</topology>
    </subcellularLocation>
</comment>
<dbReference type="Proteomes" id="UP001152799">
    <property type="component" value="Chromosome 3"/>
</dbReference>
<dbReference type="EMBL" id="OU892279">
    <property type="protein sequence ID" value="CAH1127819.1"/>
    <property type="molecule type" value="Genomic_DNA"/>
</dbReference>
<evidence type="ECO:0000256" key="9">
    <source>
        <dbReference type="ARBA" id="ARBA00023136"/>
    </source>
</evidence>
<keyword evidence="4 12" id="KW-0894">Sodium channel</keyword>
<keyword evidence="15" id="KW-1185">Reference proteome</keyword>
<gene>
    <name evidence="14" type="ORF">CEUTPL_LOCUS6597</name>
</gene>
<evidence type="ECO:0000256" key="2">
    <source>
        <dbReference type="ARBA" id="ARBA00007193"/>
    </source>
</evidence>
<dbReference type="InterPro" id="IPR001873">
    <property type="entry name" value="ENaC"/>
</dbReference>
<sequence length="349" mass="41041">MAEKRTYFERGWWLIVFSVCLSFCGYFITMVYQKWENSPVIVSFATRETPIHEIPFPAVTICPEIKAIKEMYDHSKMVVKLKKKERLTKDEYESTSFMNLLCDVNLTEHLFRYENDSEFSYFNNYLYSDNKFYDFMFDVAPNIFGNFMACKWMNKFQDCDDMFSLILTDEGLCATFNMIDKSEIYSSDVFLPEIPFPFNSPPTNITWSLDKGYGTYENINTYPRRALFSGAKNSLSIFFQEFKANADSTCKMSLQGFKVILHTPTRVPRPSQQYIRLPLNEVVVAAVQPVMITTSKTVKSFKAEIRECYFESEKVLRFFKAYTQRNCQLECLTNFTLYWCDCVGFYMPK</sequence>
<evidence type="ECO:0000256" key="13">
    <source>
        <dbReference type="SAM" id="Phobius"/>
    </source>
</evidence>
<evidence type="ECO:0000256" key="10">
    <source>
        <dbReference type="ARBA" id="ARBA00023201"/>
    </source>
</evidence>
<keyword evidence="10 12" id="KW-0739">Sodium transport</keyword>
<reference evidence="14" key="1">
    <citation type="submission" date="2022-01" db="EMBL/GenBank/DDBJ databases">
        <authorList>
            <person name="King R."/>
        </authorList>
    </citation>
    <scope>NUCLEOTIDE SEQUENCE</scope>
</reference>
<evidence type="ECO:0000256" key="6">
    <source>
        <dbReference type="ARBA" id="ARBA00022989"/>
    </source>
</evidence>
<evidence type="ECO:0000256" key="11">
    <source>
        <dbReference type="ARBA" id="ARBA00023303"/>
    </source>
</evidence>
<dbReference type="GO" id="GO:0005886">
    <property type="term" value="C:plasma membrane"/>
    <property type="evidence" value="ECO:0007669"/>
    <property type="project" value="TreeGrafter"/>
</dbReference>
<evidence type="ECO:0000313" key="15">
    <source>
        <dbReference type="Proteomes" id="UP001152799"/>
    </source>
</evidence>
<dbReference type="Pfam" id="PF00858">
    <property type="entry name" value="ASC"/>
    <property type="match status" value="1"/>
</dbReference>
<keyword evidence="6 13" id="KW-1133">Transmembrane helix</keyword>
<keyword evidence="8 12" id="KW-0406">Ion transport</keyword>
<evidence type="ECO:0000256" key="4">
    <source>
        <dbReference type="ARBA" id="ARBA00022461"/>
    </source>
</evidence>
<dbReference type="OrthoDB" id="6021021at2759"/>
<dbReference type="Gene3D" id="2.60.470.10">
    <property type="entry name" value="Acid-sensing ion channels like domains"/>
    <property type="match status" value="1"/>
</dbReference>
<keyword evidence="9 13" id="KW-0472">Membrane</keyword>
<feature type="transmembrane region" description="Helical" evidence="13">
    <location>
        <begin position="12"/>
        <end position="32"/>
    </location>
</feature>
<evidence type="ECO:0000313" key="14">
    <source>
        <dbReference type="EMBL" id="CAH1127819.1"/>
    </source>
</evidence>
<keyword evidence="11 12" id="KW-0407">Ion channel</keyword>
<accession>A0A9P0DIH7</accession>
<evidence type="ECO:0000256" key="7">
    <source>
        <dbReference type="ARBA" id="ARBA00023053"/>
    </source>
</evidence>
<dbReference type="GO" id="GO:0015280">
    <property type="term" value="F:ligand-gated sodium channel activity"/>
    <property type="evidence" value="ECO:0007669"/>
    <property type="project" value="TreeGrafter"/>
</dbReference>